<dbReference type="EMBL" id="BAABBO010000011">
    <property type="protein sequence ID" value="GAA3966418.1"/>
    <property type="molecule type" value="Genomic_DNA"/>
</dbReference>
<dbReference type="InterPro" id="IPR016155">
    <property type="entry name" value="Mopterin_synth/thiamin_S_b"/>
</dbReference>
<dbReference type="CDD" id="cd00565">
    <property type="entry name" value="Ubl_ThiS"/>
    <property type="match status" value="1"/>
</dbReference>
<accession>A0ABP7PIT4</accession>
<dbReference type="RefSeq" id="WP_344806919.1">
    <property type="nucleotide sequence ID" value="NZ_BAABBO010000011.1"/>
</dbReference>
<reference evidence="2" key="1">
    <citation type="journal article" date="2019" name="Int. J. Syst. Evol. Microbiol.">
        <title>The Global Catalogue of Microorganisms (GCM) 10K type strain sequencing project: providing services to taxonomists for standard genome sequencing and annotation.</title>
        <authorList>
            <consortium name="The Broad Institute Genomics Platform"/>
            <consortium name="The Broad Institute Genome Sequencing Center for Infectious Disease"/>
            <person name="Wu L."/>
            <person name="Ma J."/>
        </authorList>
    </citation>
    <scope>NUCLEOTIDE SEQUENCE [LARGE SCALE GENOMIC DNA]</scope>
    <source>
        <strain evidence="2">JCM 17555</strain>
    </source>
</reference>
<dbReference type="PANTHER" id="PTHR34472:SF1">
    <property type="entry name" value="SULFUR CARRIER PROTEIN THIS"/>
    <property type="match status" value="1"/>
</dbReference>
<dbReference type="Proteomes" id="UP001501337">
    <property type="component" value="Unassembled WGS sequence"/>
</dbReference>
<evidence type="ECO:0000313" key="2">
    <source>
        <dbReference type="Proteomes" id="UP001501337"/>
    </source>
</evidence>
<organism evidence="1 2">
    <name type="scientific">Allohahella marinimesophila</name>
    <dbReference type="NCBI Taxonomy" id="1054972"/>
    <lineage>
        <taxon>Bacteria</taxon>
        <taxon>Pseudomonadati</taxon>
        <taxon>Pseudomonadota</taxon>
        <taxon>Gammaproteobacteria</taxon>
        <taxon>Oceanospirillales</taxon>
        <taxon>Hahellaceae</taxon>
        <taxon>Allohahella</taxon>
    </lineage>
</organism>
<protein>
    <submittedName>
        <fullName evidence="1">Sulfur carrier protein ThiS</fullName>
    </submittedName>
</protein>
<dbReference type="InterPro" id="IPR012675">
    <property type="entry name" value="Beta-grasp_dom_sf"/>
</dbReference>
<gene>
    <name evidence="1" type="primary">thiS</name>
    <name evidence="1" type="ORF">GCM10022278_25380</name>
</gene>
<sequence length="69" mass="7180">MKTVDISVNGEACSMPADASVADLLAELKLAGRRIAVELNENIVPKSSYAQTRLATGDQLEIVHAIGGG</sequence>
<dbReference type="Pfam" id="PF02597">
    <property type="entry name" value="ThiS"/>
    <property type="match status" value="1"/>
</dbReference>
<dbReference type="Gene3D" id="3.10.20.30">
    <property type="match status" value="1"/>
</dbReference>
<dbReference type="InterPro" id="IPR003749">
    <property type="entry name" value="ThiS/MoaD-like"/>
</dbReference>
<dbReference type="InterPro" id="IPR010035">
    <property type="entry name" value="Thi_S"/>
</dbReference>
<comment type="caution">
    <text evidence="1">The sequence shown here is derived from an EMBL/GenBank/DDBJ whole genome shotgun (WGS) entry which is preliminary data.</text>
</comment>
<dbReference type="SUPFAM" id="SSF54285">
    <property type="entry name" value="MoaD/ThiS"/>
    <property type="match status" value="1"/>
</dbReference>
<evidence type="ECO:0000313" key="1">
    <source>
        <dbReference type="EMBL" id="GAA3966418.1"/>
    </source>
</evidence>
<keyword evidence="2" id="KW-1185">Reference proteome</keyword>
<dbReference type="PANTHER" id="PTHR34472">
    <property type="entry name" value="SULFUR CARRIER PROTEIN THIS"/>
    <property type="match status" value="1"/>
</dbReference>
<dbReference type="NCBIfam" id="TIGR01683">
    <property type="entry name" value="thiS"/>
    <property type="match status" value="1"/>
</dbReference>
<name>A0ABP7PIT4_9GAMM</name>
<proteinExistence type="predicted"/>